<feature type="region of interest" description="Disordered" evidence="1">
    <location>
        <begin position="113"/>
        <end position="133"/>
    </location>
</feature>
<evidence type="ECO:0000313" key="2">
    <source>
        <dbReference type="Ensembl" id="ENSSLDP00000003883.1"/>
    </source>
</evidence>
<reference evidence="2" key="1">
    <citation type="submission" date="2025-08" db="UniProtKB">
        <authorList>
            <consortium name="Ensembl"/>
        </authorList>
    </citation>
    <scope>IDENTIFICATION</scope>
</reference>
<dbReference type="GeneTree" id="ENSGT00960000186686"/>
<reference evidence="2" key="2">
    <citation type="submission" date="2025-09" db="UniProtKB">
        <authorList>
            <consortium name="Ensembl"/>
        </authorList>
    </citation>
    <scope>IDENTIFICATION</scope>
</reference>
<dbReference type="Ensembl" id="ENSSLDT00000004015.1">
    <property type="protein sequence ID" value="ENSSLDP00000003883.1"/>
    <property type="gene ID" value="ENSSLDG00000003081.1"/>
</dbReference>
<evidence type="ECO:0000313" key="3">
    <source>
        <dbReference type="Proteomes" id="UP000261360"/>
    </source>
</evidence>
<feature type="compositionally biased region" description="Polar residues" evidence="1">
    <location>
        <begin position="115"/>
        <end position="125"/>
    </location>
</feature>
<dbReference type="STRING" id="1841481.ENSSLDP00000003883"/>
<name>A0A3B4WRW1_SERLL</name>
<keyword evidence="3" id="KW-1185">Reference proteome</keyword>
<organism evidence="2 3">
    <name type="scientific">Seriola lalandi dorsalis</name>
    <dbReference type="NCBI Taxonomy" id="1841481"/>
    <lineage>
        <taxon>Eukaryota</taxon>
        <taxon>Metazoa</taxon>
        <taxon>Chordata</taxon>
        <taxon>Craniata</taxon>
        <taxon>Vertebrata</taxon>
        <taxon>Euteleostomi</taxon>
        <taxon>Actinopterygii</taxon>
        <taxon>Neopterygii</taxon>
        <taxon>Teleostei</taxon>
        <taxon>Neoteleostei</taxon>
        <taxon>Acanthomorphata</taxon>
        <taxon>Carangaria</taxon>
        <taxon>Carangiformes</taxon>
        <taxon>Carangidae</taxon>
        <taxon>Seriola</taxon>
    </lineage>
</organism>
<dbReference type="Proteomes" id="UP000261360">
    <property type="component" value="Unplaced"/>
</dbReference>
<proteinExistence type="predicted"/>
<accession>A0A3B4WRW1</accession>
<protein>
    <submittedName>
        <fullName evidence="2">Uncharacterized protein</fullName>
    </submittedName>
</protein>
<dbReference type="AlphaFoldDB" id="A0A3B4WRW1"/>
<evidence type="ECO:0000256" key="1">
    <source>
        <dbReference type="SAM" id="MobiDB-lite"/>
    </source>
</evidence>
<sequence length="133" mass="14439">ALDHYVHPVTSDCLHTFKWDPAQTNSEFKSMDSAPEQCLEAAGRTRINALAHRTARCSISSPAGMYWVCGNLAYPYLPVDYKGRCGLAYASSASLPPTARYAWWTAGHGCYAPSPRSNPVSGSQTEDGEKGSH</sequence>